<reference evidence="13" key="1">
    <citation type="submission" date="2020-02" db="EMBL/GenBank/DDBJ databases">
        <authorList>
            <person name="Palmer J.M."/>
        </authorList>
    </citation>
    <scope>NUCLEOTIDE SEQUENCE</scope>
    <source>
        <strain evidence="13">EPUS1.4</strain>
        <tissue evidence="13">Thallus</tissue>
    </source>
</reference>
<feature type="domain" description="RNA-binding S4" evidence="11">
    <location>
        <begin position="114"/>
        <end position="180"/>
    </location>
</feature>
<proteinExistence type="inferred from homology"/>
<evidence type="ECO:0000256" key="3">
    <source>
        <dbReference type="ARBA" id="ARBA00022517"/>
    </source>
</evidence>
<comment type="caution">
    <text evidence="13">The sequence shown here is derived from an EMBL/GenBank/DDBJ whole genome shotgun (WGS) entry which is preliminary data.</text>
</comment>
<evidence type="ECO:0000256" key="9">
    <source>
        <dbReference type="ARBA" id="ARBA00072223"/>
    </source>
</evidence>
<evidence type="ECO:0000256" key="4">
    <source>
        <dbReference type="ARBA" id="ARBA00022730"/>
    </source>
</evidence>
<dbReference type="InterPro" id="IPR002942">
    <property type="entry name" value="S4_RNA-bd"/>
</dbReference>
<dbReference type="Proteomes" id="UP000606974">
    <property type="component" value="Unassembled WGS sequence"/>
</dbReference>
<evidence type="ECO:0000256" key="7">
    <source>
        <dbReference type="ARBA" id="ARBA00023274"/>
    </source>
</evidence>
<evidence type="ECO:0000256" key="10">
    <source>
        <dbReference type="PROSITE-ProRule" id="PRU00182"/>
    </source>
</evidence>
<protein>
    <recommendedName>
        <fullName evidence="8">U3 small nucleolar ribonucleoprotein protein IMP3</fullName>
    </recommendedName>
    <alternativeName>
        <fullName evidence="9">U3 small nucleolar ribonucleoprotein protein imp3</fullName>
    </alternativeName>
</protein>
<sequence length="188" mass="21621">MVRKLAYHERKLLRKVDFLTYKSDGRDHRSASVRRRYHLTDPLDYSKYNALCGSLRQLAHKLADLDPSDPYRLETEVALLEKLHQMGIIKQSRSQGAGLSAVEKEVTVSSFCRRRLGILMVRIGMVELVGAAHKFIEQGHVRVGTEVVTDPAYLVTRGMEDFVTWVDGSKIRRTVERYQGREDDFDLL</sequence>
<keyword evidence="14" id="KW-1185">Reference proteome</keyword>
<dbReference type="PANTHER" id="PTHR11831:SF1">
    <property type="entry name" value="U3 SMALL NUCLEOLAR RIBONUCLEOPROTEIN PROTEIN IMP3"/>
    <property type="match status" value="1"/>
</dbReference>
<dbReference type="AlphaFoldDB" id="A0A8H7ABE9"/>
<evidence type="ECO:0000259" key="12">
    <source>
        <dbReference type="SMART" id="SM01390"/>
    </source>
</evidence>
<dbReference type="GO" id="GO:0006364">
    <property type="term" value="P:rRNA processing"/>
    <property type="evidence" value="ECO:0007669"/>
    <property type="project" value="TreeGrafter"/>
</dbReference>
<keyword evidence="5 10" id="KW-0694">RNA-binding</keyword>
<dbReference type="FunFam" id="3.10.290.10:FF:000006">
    <property type="entry name" value="U3 small nucleolar ribonucleoprotein IMP3"/>
    <property type="match status" value="1"/>
</dbReference>
<dbReference type="PROSITE" id="PS50889">
    <property type="entry name" value="S4"/>
    <property type="match status" value="1"/>
</dbReference>
<dbReference type="GO" id="GO:0019843">
    <property type="term" value="F:rRNA binding"/>
    <property type="evidence" value="ECO:0007669"/>
    <property type="project" value="UniProtKB-KW"/>
</dbReference>
<dbReference type="SMART" id="SM00363">
    <property type="entry name" value="S4"/>
    <property type="match status" value="1"/>
</dbReference>
<comment type="similarity">
    <text evidence="2">Belongs to the universal ribosomal protein uS4 family.</text>
</comment>
<evidence type="ECO:0000256" key="8">
    <source>
        <dbReference type="ARBA" id="ARBA00069727"/>
    </source>
</evidence>
<evidence type="ECO:0000313" key="13">
    <source>
        <dbReference type="EMBL" id="KAF7504016.1"/>
    </source>
</evidence>
<evidence type="ECO:0000256" key="2">
    <source>
        <dbReference type="ARBA" id="ARBA00007465"/>
    </source>
</evidence>
<dbReference type="EMBL" id="JAACFV010000152">
    <property type="protein sequence ID" value="KAF7504016.1"/>
    <property type="molecule type" value="Genomic_DNA"/>
</dbReference>
<dbReference type="Pfam" id="PF01479">
    <property type="entry name" value="S4"/>
    <property type="match status" value="1"/>
</dbReference>
<dbReference type="SMART" id="SM01390">
    <property type="entry name" value="Ribosomal_S4"/>
    <property type="match status" value="1"/>
</dbReference>
<dbReference type="OrthoDB" id="10248812at2759"/>
<evidence type="ECO:0000256" key="1">
    <source>
        <dbReference type="ARBA" id="ARBA00004604"/>
    </source>
</evidence>
<dbReference type="InterPro" id="IPR036986">
    <property type="entry name" value="S4_RNA-bd_sf"/>
</dbReference>
<dbReference type="SUPFAM" id="SSF55174">
    <property type="entry name" value="Alpha-L RNA-binding motif"/>
    <property type="match status" value="1"/>
</dbReference>
<evidence type="ECO:0000313" key="14">
    <source>
        <dbReference type="Proteomes" id="UP000606974"/>
    </source>
</evidence>
<evidence type="ECO:0000259" key="11">
    <source>
        <dbReference type="SMART" id="SM00363"/>
    </source>
</evidence>
<organism evidence="13 14">
    <name type="scientific">Endocarpon pusillum</name>
    <dbReference type="NCBI Taxonomy" id="364733"/>
    <lineage>
        <taxon>Eukaryota</taxon>
        <taxon>Fungi</taxon>
        <taxon>Dikarya</taxon>
        <taxon>Ascomycota</taxon>
        <taxon>Pezizomycotina</taxon>
        <taxon>Eurotiomycetes</taxon>
        <taxon>Chaetothyriomycetidae</taxon>
        <taxon>Verrucariales</taxon>
        <taxon>Verrucariaceae</taxon>
        <taxon>Endocarpon</taxon>
    </lineage>
</organism>
<dbReference type="GO" id="GO:0042274">
    <property type="term" value="P:ribosomal small subunit biogenesis"/>
    <property type="evidence" value="ECO:0007669"/>
    <property type="project" value="TreeGrafter"/>
</dbReference>
<name>A0A8H7ABE9_9EURO</name>
<dbReference type="GO" id="GO:0030515">
    <property type="term" value="F:snoRNA binding"/>
    <property type="evidence" value="ECO:0007669"/>
    <property type="project" value="TreeGrafter"/>
</dbReference>
<keyword evidence="7" id="KW-0687">Ribonucleoprotein</keyword>
<feature type="domain" description="Small ribosomal subunit protein uS4 N-terminal" evidence="12">
    <location>
        <begin position="4"/>
        <end position="113"/>
    </location>
</feature>
<accession>A0A8H7ABE9</accession>
<keyword evidence="4" id="KW-0699">rRNA-binding</keyword>
<evidence type="ECO:0000256" key="5">
    <source>
        <dbReference type="ARBA" id="ARBA00022884"/>
    </source>
</evidence>
<gene>
    <name evidence="13" type="ORF">GJ744_002895</name>
</gene>
<keyword evidence="3" id="KW-0690">Ribosome biogenesis</keyword>
<keyword evidence="6" id="KW-0539">Nucleus</keyword>
<dbReference type="GO" id="GO:0034457">
    <property type="term" value="C:Mpp10 complex"/>
    <property type="evidence" value="ECO:0007669"/>
    <property type="project" value="TreeGrafter"/>
</dbReference>
<dbReference type="PANTHER" id="PTHR11831">
    <property type="entry name" value="30S 40S RIBOSOMAL PROTEIN"/>
    <property type="match status" value="1"/>
</dbReference>
<dbReference type="InterPro" id="IPR001912">
    <property type="entry name" value="Ribosomal_uS4_N"/>
</dbReference>
<dbReference type="InterPro" id="IPR022801">
    <property type="entry name" value="Ribosomal_uS4"/>
</dbReference>
<comment type="subcellular location">
    <subcellularLocation>
        <location evidence="1">Nucleus</location>
        <location evidence="1">Nucleolus</location>
    </subcellularLocation>
</comment>
<dbReference type="Pfam" id="PF00163">
    <property type="entry name" value="Ribosomal_S4"/>
    <property type="match status" value="1"/>
</dbReference>
<dbReference type="CDD" id="cd00165">
    <property type="entry name" value="S4"/>
    <property type="match status" value="1"/>
</dbReference>
<evidence type="ECO:0000256" key="6">
    <source>
        <dbReference type="ARBA" id="ARBA00023242"/>
    </source>
</evidence>
<dbReference type="Gene3D" id="3.10.290.10">
    <property type="entry name" value="RNA-binding S4 domain"/>
    <property type="match status" value="1"/>
</dbReference>
<dbReference type="GO" id="GO:0032040">
    <property type="term" value="C:small-subunit processome"/>
    <property type="evidence" value="ECO:0007669"/>
    <property type="project" value="TreeGrafter"/>
</dbReference>